<dbReference type="EMBL" id="AMZH03004171">
    <property type="protein sequence ID" value="RRT69976.1"/>
    <property type="molecule type" value="Genomic_DNA"/>
</dbReference>
<dbReference type="Proteomes" id="UP000287651">
    <property type="component" value="Unassembled WGS sequence"/>
</dbReference>
<dbReference type="AlphaFoldDB" id="A0A427A184"/>
<organism evidence="1 2">
    <name type="scientific">Ensete ventricosum</name>
    <name type="common">Abyssinian banana</name>
    <name type="synonym">Musa ensete</name>
    <dbReference type="NCBI Taxonomy" id="4639"/>
    <lineage>
        <taxon>Eukaryota</taxon>
        <taxon>Viridiplantae</taxon>
        <taxon>Streptophyta</taxon>
        <taxon>Embryophyta</taxon>
        <taxon>Tracheophyta</taxon>
        <taxon>Spermatophyta</taxon>
        <taxon>Magnoliopsida</taxon>
        <taxon>Liliopsida</taxon>
        <taxon>Zingiberales</taxon>
        <taxon>Musaceae</taxon>
        <taxon>Ensete</taxon>
    </lineage>
</organism>
<reference evidence="1 2" key="1">
    <citation type="journal article" date="2014" name="Agronomy (Basel)">
        <title>A Draft Genome Sequence for Ensete ventricosum, the Drought-Tolerant Tree Against Hunger.</title>
        <authorList>
            <person name="Harrison J."/>
            <person name="Moore K.A."/>
            <person name="Paszkiewicz K."/>
            <person name="Jones T."/>
            <person name="Grant M."/>
            <person name="Ambacheew D."/>
            <person name="Muzemil S."/>
            <person name="Studholme D.J."/>
        </authorList>
    </citation>
    <scope>NUCLEOTIDE SEQUENCE [LARGE SCALE GENOMIC DNA]</scope>
</reference>
<comment type="caution">
    <text evidence="1">The sequence shown here is derived from an EMBL/GenBank/DDBJ whole genome shotgun (WGS) entry which is preliminary data.</text>
</comment>
<sequence length="172" mass="18435">MVGLMGFEDSGKLSRMAEPRALAVEKLKILVEALKVLSSFEKKWSGVRARKNPLILGYSGGTCTYPVEEGCTTVLNGCDVFSLTVGKLQLRPSETVGEDSRRKKKSASPQVITVLAANARSSIADERVEGGTLPYANTPKCKCTIENLDKNTDSCDDANAHSITPKAPALFG</sequence>
<accession>A0A427A184</accession>
<evidence type="ECO:0000313" key="2">
    <source>
        <dbReference type="Proteomes" id="UP000287651"/>
    </source>
</evidence>
<evidence type="ECO:0000313" key="1">
    <source>
        <dbReference type="EMBL" id="RRT69976.1"/>
    </source>
</evidence>
<name>A0A427A184_ENSVE</name>
<protein>
    <submittedName>
        <fullName evidence="1">Uncharacterized protein</fullName>
    </submittedName>
</protein>
<proteinExistence type="predicted"/>
<gene>
    <name evidence="1" type="ORF">B296_00006247</name>
</gene>